<dbReference type="Pfam" id="PF01381">
    <property type="entry name" value="HTH_3"/>
    <property type="match status" value="1"/>
</dbReference>
<dbReference type="AlphaFoldDB" id="A0AAD2ZSD1"/>
<dbReference type="SUPFAM" id="SSF47413">
    <property type="entry name" value="lambda repressor-like DNA-binding domains"/>
    <property type="match status" value="1"/>
</dbReference>
<feature type="domain" description="HTH cro/C1-type" evidence="1">
    <location>
        <begin position="18"/>
        <end position="71"/>
    </location>
</feature>
<accession>A0AAD2ZSD1</accession>
<dbReference type="PROSITE" id="PS50943">
    <property type="entry name" value="HTH_CROC1"/>
    <property type="match status" value="1"/>
</dbReference>
<dbReference type="GO" id="GO:0003677">
    <property type="term" value="F:DNA binding"/>
    <property type="evidence" value="ECO:0007669"/>
    <property type="project" value="InterPro"/>
</dbReference>
<dbReference type="Proteomes" id="UP000013237">
    <property type="component" value="Unassembled WGS sequence"/>
</dbReference>
<evidence type="ECO:0000259" key="1">
    <source>
        <dbReference type="PROSITE" id="PS50943"/>
    </source>
</evidence>
<dbReference type="InterPro" id="IPR001387">
    <property type="entry name" value="Cro/C1-type_HTH"/>
</dbReference>
<dbReference type="SMART" id="SM00530">
    <property type="entry name" value="HTH_XRE"/>
    <property type="match status" value="1"/>
</dbReference>
<protein>
    <submittedName>
        <fullName evidence="2">Transcriptional regulator</fullName>
    </submittedName>
</protein>
<dbReference type="Gene3D" id="1.10.260.40">
    <property type="entry name" value="lambda repressor-like DNA-binding domains"/>
    <property type="match status" value="1"/>
</dbReference>
<dbReference type="InterPro" id="IPR010982">
    <property type="entry name" value="Lambda_DNA-bd_dom_sf"/>
</dbReference>
<comment type="caution">
    <text evidence="2">The sequence shown here is derived from an EMBL/GenBank/DDBJ whole genome shotgun (WGS) entry which is preliminary data.</text>
</comment>
<dbReference type="EMBL" id="APBQ01000105">
    <property type="protein sequence ID" value="ENY76605.1"/>
    <property type="molecule type" value="Genomic_DNA"/>
</dbReference>
<evidence type="ECO:0000313" key="2">
    <source>
        <dbReference type="EMBL" id="ENY76605.1"/>
    </source>
</evidence>
<evidence type="ECO:0000313" key="3">
    <source>
        <dbReference type="Proteomes" id="UP000013237"/>
    </source>
</evidence>
<dbReference type="CDD" id="cd00093">
    <property type="entry name" value="HTH_XRE"/>
    <property type="match status" value="1"/>
</dbReference>
<organism evidence="2 3">
    <name type="scientific">Pseudomonas putida TRO1</name>
    <dbReference type="NCBI Taxonomy" id="1227924"/>
    <lineage>
        <taxon>Bacteria</taxon>
        <taxon>Pseudomonadati</taxon>
        <taxon>Pseudomonadota</taxon>
        <taxon>Gammaproteobacteria</taxon>
        <taxon>Pseudomonadales</taxon>
        <taxon>Pseudomonadaceae</taxon>
        <taxon>Pseudomonas</taxon>
    </lineage>
</organism>
<gene>
    <name evidence="2" type="ORF">C206_16490</name>
</gene>
<proteinExistence type="predicted"/>
<sequence length="117" mass="12934">MKNCASESAPEGSVGDRLREERVRLNLSQEDLAQAGGVNRNTQGSYERGVRNPDSAYLLGIAPLGVDVGFVLFGRRSVDTGLSSDEAQIIERYRCIPEQDQQALRRFLKAMFNDASK</sequence>
<reference evidence="2 3" key="1">
    <citation type="submission" date="2013-02" db="EMBL/GenBank/DDBJ databases">
        <title>Insights into the proteome of triclosan-resistant Pseudomonas putida TRO1, isolated from activated sludge.</title>
        <authorList>
            <person name="Lolas I.B."/>
            <person name="Almeida B."/>
            <person name="Starnawski P.M."/>
            <person name="Soenderkaer M."/>
            <person name="Nielsen K.L."/>
            <person name="Nielsen J.L."/>
        </authorList>
    </citation>
    <scope>NUCLEOTIDE SEQUENCE [LARGE SCALE GENOMIC DNA]</scope>
    <source>
        <strain evidence="2 3">TRO1</strain>
    </source>
</reference>
<name>A0AAD2ZSD1_PSEPU</name>